<dbReference type="GO" id="GO:0005886">
    <property type="term" value="C:plasma membrane"/>
    <property type="evidence" value="ECO:0007669"/>
    <property type="project" value="TreeGrafter"/>
</dbReference>
<evidence type="ECO:0000256" key="4">
    <source>
        <dbReference type="ARBA" id="ARBA00022692"/>
    </source>
</evidence>
<comment type="caution">
    <text evidence="10">The sequence shown here is derived from an EMBL/GenBank/DDBJ whole genome shotgun (WGS) entry which is preliminary data.</text>
</comment>
<sequence length="349" mass="38377">MPPAHSATQGQKLVYRDQILPYQRPAWLARIERFRHTKLQWFSECFAEALGVFFYCYCGGSSQALFVFTGIAKLEGLSSLFQLGWGYAIGILLALVICGPISGGHINPAVTICHMLFRKFPMIRGIRYIVAQIVGGYIGFLFVYLQYKHTILAIEATIPPDTMKKILFTPSGPAGAFGDYLQPNASVGLAFVNEFMVTFIIGIVLWGVDDPASVHLPPAFQAPVVALTYAVTTWGFAANGLAANTARDLGGRFLAWTIWGSAATGPSKGYAAISALTNIPATILAYLVYEIFFVDSDRVIPEFRREYYDLKTFHRRKYAAVYGQPPEASDDSVSGGEKLKELVGTLDRV</sequence>
<dbReference type="InterPro" id="IPR023271">
    <property type="entry name" value="Aquaporin-like"/>
</dbReference>
<evidence type="ECO:0000256" key="7">
    <source>
        <dbReference type="ARBA" id="ARBA00023136"/>
    </source>
</evidence>
<evidence type="ECO:0000256" key="9">
    <source>
        <dbReference type="SAM" id="Phobius"/>
    </source>
</evidence>
<dbReference type="PRINTS" id="PR00783">
    <property type="entry name" value="MINTRINSICP"/>
</dbReference>
<dbReference type="AlphaFoldDB" id="A0A8H6VWF2"/>
<feature type="transmembrane region" description="Helical" evidence="9">
    <location>
        <begin position="126"/>
        <end position="145"/>
    </location>
</feature>
<feature type="transmembrane region" description="Helical" evidence="9">
    <location>
        <begin position="220"/>
        <end position="242"/>
    </location>
</feature>
<keyword evidence="6 9" id="KW-1133">Transmembrane helix</keyword>
<accession>A0A8H6VWF2</accession>
<dbReference type="PANTHER" id="PTHR43829:SF14">
    <property type="entry name" value="AQUAPORIN 3"/>
    <property type="match status" value="1"/>
</dbReference>
<dbReference type="InterPro" id="IPR050363">
    <property type="entry name" value="MIP/Aquaporin"/>
</dbReference>
<evidence type="ECO:0000256" key="5">
    <source>
        <dbReference type="ARBA" id="ARBA00022737"/>
    </source>
</evidence>
<dbReference type="EMBL" id="JACAZF010000011">
    <property type="protein sequence ID" value="KAF7292638.1"/>
    <property type="molecule type" value="Genomic_DNA"/>
</dbReference>
<organism evidence="10 11">
    <name type="scientific">Mycena indigotica</name>
    <dbReference type="NCBI Taxonomy" id="2126181"/>
    <lineage>
        <taxon>Eukaryota</taxon>
        <taxon>Fungi</taxon>
        <taxon>Dikarya</taxon>
        <taxon>Basidiomycota</taxon>
        <taxon>Agaricomycotina</taxon>
        <taxon>Agaricomycetes</taxon>
        <taxon>Agaricomycetidae</taxon>
        <taxon>Agaricales</taxon>
        <taxon>Marasmiineae</taxon>
        <taxon>Mycenaceae</taxon>
        <taxon>Mycena</taxon>
    </lineage>
</organism>
<evidence type="ECO:0000256" key="3">
    <source>
        <dbReference type="ARBA" id="ARBA00022448"/>
    </source>
</evidence>
<dbReference type="GO" id="GO:0015254">
    <property type="term" value="F:glycerol channel activity"/>
    <property type="evidence" value="ECO:0007669"/>
    <property type="project" value="TreeGrafter"/>
</dbReference>
<evidence type="ECO:0000256" key="8">
    <source>
        <dbReference type="RuleBase" id="RU000477"/>
    </source>
</evidence>
<comment type="subcellular location">
    <subcellularLocation>
        <location evidence="1">Membrane</location>
        <topology evidence="1">Multi-pass membrane protein</topology>
    </subcellularLocation>
</comment>
<evidence type="ECO:0000256" key="2">
    <source>
        <dbReference type="ARBA" id="ARBA00006175"/>
    </source>
</evidence>
<dbReference type="PANTHER" id="PTHR43829">
    <property type="entry name" value="AQUAPORIN OR AQUAGLYCEROPORIN RELATED"/>
    <property type="match status" value="1"/>
</dbReference>
<dbReference type="Pfam" id="PF00230">
    <property type="entry name" value="MIP"/>
    <property type="match status" value="1"/>
</dbReference>
<dbReference type="RefSeq" id="XP_037215066.1">
    <property type="nucleotide sequence ID" value="XM_037368140.1"/>
</dbReference>
<keyword evidence="4 8" id="KW-0812">Transmembrane</keyword>
<reference evidence="10" key="1">
    <citation type="submission" date="2020-05" db="EMBL/GenBank/DDBJ databases">
        <title>Mycena genomes resolve the evolution of fungal bioluminescence.</title>
        <authorList>
            <person name="Tsai I.J."/>
        </authorList>
    </citation>
    <scope>NUCLEOTIDE SEQUENCE</scope>
    <source>
        <strain evidence="10">171206Taipei</strain>
    </source>
</reference>
<keyword evidence="3 8" id="KW-0813">Transport</keyword>
<feature type="transmembrane region" description="Helical" evidence="9">
    <location>
        <begin position="84"/>
        <end position="106"/>
    </location>
</feature>
<keyword evidence="5" id="KW-0677">Repeat</keyword>
<protein>
    <submittedName>
        <fullName evidence="10">Glycerol uptake</fullName>
    </submittedName>
</protein>
<evidence type="ECO:0000313" key="11">
    <source>
        <dbReference type="Proteomes" id="UP000636479"/>
    </source>
</evidence>
<comment type="similarity">
    <text evidence="2 8">Belongs to the MIP/aquaporin (TC 1.A.8) family.</text>
</comment>
<dbReference type="GeneID" id="59350656"/>
<keyword evidence="11" id="KW-1185">Reference proteome</keyword>
<dbReference type="Gene3D" id="1.20.1080.10">
    <property type="entry name" value="Glycerol uptake facilitator protein"/>
    <property type="match status" value="1"/>
</dbReference>
<gene>
    <name evidence="10" type="ORF">MIND_01161700</name>
</gene>
<evidence type="ECO:0000313" key="10">
    <source>
        <dbReference type="EMBL" id="KAF7292638.1"/>
    </source>
</evidence>
<feature type="transmembrane region" description="Helical" evidence="9">
    <location>
        <begin position="52"/>
        <end position="72"/>
    </location>
</feature>
<evidence type="ECO:0000256" key="6">
    <source>
        <dbReference type="ARBA" id="ARBA00022989"/>
    </source>
</evidence>
<dbReference type="InterPro" id="IPR000425">
    <property type="entry name" value="MIP"/>
</dbReference>
<feature type="transmembrane region" description="Helical" evidence="9">
    <location>
        <begin position="187"/>
        <end position="208"/>
    </location>
</feature>
<keyword evidence="7 9" id="KW-0472">Membrane</keyword>
<name>A0A8H6VWF2_9AGAR</name>
<dbReference type="GO" id="GO:0015250">
    <property type="term" value="F:water channel activity"/>
    <property type="evidence" value="ECO:0007669"/>
    <property type="project" value="TreeGrafter"/>
</dbReference>
<evidence type="ECO:0000256" key="1">
    <source>
        <dbReference type="ARBA" id="ARBA00004141"/>
    </source>
</evidence>
<dbReference type="SUPFAM" id="SSF81338">
    <property type="entry name" value="Aquaporin-like"/>
    <property type="match status" value="1"/>
</dbReference>
<dbReference type="OrthoDB" id="3222at2759"/>
<proteinExistence type="inferred from homology"/>
<dbReference type="Proteomes" id="UP000636479">
    <property type="component" value="Unassembled WGS sequence"/>
</dbReference>